<feature type="region of interest" description="Disordered" evidence="7">
    <location>
        <begin position="250"/>
        <end position="368"/>
    </location>
</feature>
<keyword evidence="5" id="KW-0804">Transcription</keyword>
<feature type="DNA-binding region" description="OmpR/PhoB-type" evidence="6">
    <location>
        <begin position="1"/>
        <end position="98"/>
    </location>
</feature>
<keyword evidence="3" id="KW-0805">Transcription regulation</keyword>
<gene>
    <name evidence="9" type="ORF">FNH04_24800</name>
</gene>
<accession>A0A5N8W7Y8</accession>
<keyword evidence="2" id="KW-0902">Two-component regulatory system</keyword>
<evidence type="ECO:0000256" key="5">
    <source>
        <dbReference type="ARBA" id="ARBA00023163"/>
    </source>
</evidence>
<dbReference type="SUPFAM" id="SSF48452">
    <property type="entry name" value="TPR-like"/>
    <property type="match status" value="1"/>
</dbReference>
<dbReference type="GO" id="GO:0043531">
    <property type="term" value="F:ADP binding"/>
    <property type="evidence" value="ECO:0007669"/>
    <property type="project" value="InterPro"/>
</dbReference>
<keyword evidence="4 6" id="KW-0238">DNA-binding</keyword>
<dbReference type="CDD" id="cd15831">
    <property type="entry name" value="BTAD"/>
    <property type="match status" value="1"/>
</dbReference>
<protein>
    <submittedName>
        <fullName evidence="9">Transcriptional regulator</fullName>
    </submittedName>
</protein>
<feature type="compositionally biased region" description="Pro residues" evidence="7">
    <location>
        <begin position="342"/>
        <end position="359"/>
    </location>
</feature>
<dbReference type="InterPro" id="IPR003593">
    <property type="entry name" value="AAA+_ATPase"/>
</dbReference>
<dbReference type="GO" id="GO:0006355">
    <property type="term" value="P:regulation of DNA-templated transcription"/>
    <property type="evidence" value="ECO:0007669"/>
    <property type="project" value="InterPro"/>
</dbReference>
<dbReference type="InterPro" id="IPR036388">
    <property type="entry name" value="WH-like_DNA-bd_sf"/>
</dbReference>
<organism evidence="9 10">
    <name type="scientific">Streptomyces phyllanthi</name>
    <dbReference type="NCBI Taxonomy" id="1803180"/>
    <lineage>
        <taxon>Bacteria</taxon>
        <taxon>Bacillati</taxon>
        <taxon>Actinomycetota</taxon>
        <taxon>Actinomycetes</taxon>
        <taxon>Kitasatosporales</taxon>
        <taxon>Streptomycetaceae</taxon>
        <taxon>Streptomyces</taxon>
    </lineage>
</organism>
<dbReference type="Pfam" id="PF03704">
    <property type="entry name" value="BTAD"/>
    <property type="match status" value="1"/>
</dbReference>
<dbReference type="GO" id="GO:0003677">
    <property type="term" value="F:DNA binding"/>
    <property type="evidence" value="ECO:0007669"/>
    <property type="project" value="UniProtKB-UniRule"/>
</dbReference>
<dbReference type="Gene3D" id="1.25.40.10">
    <property type="entry name" value="Tetratricopeptide repeat domain"/>
    <property type="match status" value="1"/>
</dbReference>
<dbReference type="SUPFAM" id="SSF46894">
    <property type="entry name" value="C-terminal effector domain of the bipartite response regulators"/>
    <property type="match status" value="1"/>
</dbReference>
<evidence type="ECO:0000256" key="1">
    <source>
        <dbReference type="ARBA" id="ARBA00005820"/>
    </source>
</evidence>
<dbReference type="SUPFAM" id="SSF52540">
    <property type="entry name" value="P-loop containing nucleoside triphosphate hydrolases"/>
    <property type="match status" value="1"/>
</dbReference>
<dbReference type="Gene3D" id="1.10.10.10">
    <property type="entry name" value="Winged helix-like DNA-binding domain superfamily/Winged helix DNA-binding domain"/>
    <property type="match status" value="1"/>
</dbReference>
<dbReference type="Pfam" id="PF00486">
    <property type="entry name" value="Trans_reg_C"/>
    <property type="match status" value="1"/>
</dbReference>
<feature type="domain" description="OmpR/PhoB-type" evidence="8">
    <location>
        <begin position="1"/>
        <end position="98"/>
    </location>
</feature>
<dbReference type="InterPro" id="IPR005158">
    <property type="entry name" value="BTAD"/>
</dbReference>
<dbReference type="AlphaFoldDB" id="A0A5N8W7Y8"/>
<dbReference type="PANTHER" id="PTHR35807:SF1">
    <property type="entry name" value="TRANSCRIPTIONAL REGULATOR REDD"/>
    <property type="match status" value="1"/>
</dbReference>
<evidence type="ECO:0000256" key="2">
    <source>
        <dbReference type="ARBA" id="ARBA00023012"/>
    </source>
</evidence>
<evidence type="ECO:0000256" key="3">
    <source>
        <dbReference type="ARBA" id="ARBA00023015"/>
    </source>
</evidence>
<dbReference type="InterPro" id="IPR016032">
    <property type="entry name" value="Sig_transdc_resp-reg_C-effctor"/>
</dbReference>
<evidence type="ECO:0000313" key="10">
    <source>
        <dbReference type="Proteomes" id="UP000326979"/>
    </source>
</evidence>
<name>A0A5N8W7Y8_9ACTN</name>
<dbReference type="SMART" id="SM01043">
    <property type="entry name" value="BTAD"/>
    <property type="match status" value="1"/>
</dbReference>
<dbReference type="Gene3D" id="3.40.50.300">
    <property type="entry name" value="P-loop containing nucleotide triphosphate hydrolases"/>
    <property type="match status" value="1"/>
</dbReference>
<dbReference type="PANTHER" id="PTHR35807">
    <property type="entry name" value="TRANSCRIPTIONAL REGULATOR REDD-RELATED"/>
    <property type="match status" value="1"/>
</dbReference>
<dbReference type="GO" id="GO:0000160">
    <property type="term" value="P:phosphorelay signal transduction system"/>
    <property type="evidence" value="ECO:0007669"/>
    <property type="project" value="UniProtKB-KW"/>
</dbReference>
<dbReference type="EMBL" id="VJZE01000193">
    <property type="protein sequence ID" value="MPY43006.1"/>
    <property type="molecule type" value="Genomic_DNA"/>
</dbReference>
<dbReference type="InterPro" id="IPR002182">
    <property type="entry name" value="NB-ARC"/>
</dbReference>
<evidence type="ECO:0000256" key="4">
    <source>
        <dbReference type="ARBA" id="ARBA00023125"/>
    </source>
</evidence>
<dbReference type="InterPro" id="IPR011990">
    <property type="entry name" value="TPR-like_helical_dom_sf"/>
</dbReference>
<dbReference type="Proteomes" id="UP000326979">
    <property type="component" value="Unassembled WGS sequence"/>
</dbReference>
<feature type="compositionally biased region" description="Low complexity" evidence="7">
    <location>
        <begin position="250"/>
        <end position="266"/>
    </location>
</feature>
<dbReference type="PROSITE" id="PS51755">
    <property type="entry name" value="OMPR_PHOB"/>
    <property type="match status" value="1"/>
</dbReference>
<dbReference type="RefSeq" id="WP_152787820.1">
    <property type="nucleotide sequence ID" value="NZ_VJZE01000193.1"/>
</dbReference>
<dbReference type="SMART" id="SM00862">
    <property type="entry name" value="Trans_reg_C"/>
    <property type="match status" value="1"/>
</dbReference>
<dbReference type="InterPro" id="IPR051677">
    <property type="entry name" value="AfsR-DnrI-RedD_regulator"/>
</dbReference>
<dbReference type="SMART" id="SM00382">
    <property type="entry name" value="AAA"/>
    <property type="match status" value="1"/>
</dbReference>
<proteinExistence type="inferred from homology"/>
<evidence type="ECO:0000313" key="9">
    <source>
        <dbReference type="EMBL" id="MPY43006.1"/>
    </source>
</evidence>
<dbReference type="Pfam" id="PF00931">
    <property type="entry name" value="NB-ARC"/>
    <property type="match status" value="1"/>
</dbReference>
<comment type="similarity">
    <text evidence="1">Belongs to the AfsR/DnrI/RedD regulatory family.</text>
</comment>
<dbReference type="InterPro" id="IPR001867">
    <property type="entry name" value="OmpR/PhoB-type_DNA-bd"/>
</dbReference>
<evidence type="ECO:0000256" key="7">
    <source>
        <dbReference type="SAM" id="MobiDB-lite"/>
    </source>
</evidence>
<dbReference type="InterPro" id="IPR027417">
    <property type="entry name" value="P-loop_NTPase"/>
</dbReference>
<sequence length="676" mass="71035">MPTRLRFVVLGTVHAYRDDTEIRVGPPQQQAMLAVLLLRLGDTVSAAQLVDALWGDAPPAKAVTTIRTYAWRLRRLLEPDPSAPTVLVSAGNGYRLAAPSSALDARQAESLIGEAARARDGGRVEKASGLLTDALALWRGDSLTGVPGPFAQRHRDRLEELRTAALEERFDHEVALGHHHFAIPGLTELTAAHPLRERPYGLLMRALHAAGRQADALAVFAGYRNRLAREQGIEPGAGLSAVHRMVLEGDPAPATADTPAEPADGPSTASGVQRAYGKRRARGSHSGGGGRGREDGRRAAGRATGNTRGPDDARGTDNARGPDGGRGRRHAGRAAAGTGPVAPKPVPALPIPAQLPPGIPDFSGRSAPLDRLSSRLTAAGRRTPAVVAVTGMGGVGKTSLALRLAHRVRSAYPDGQLYADLRGTGRDPREPGAVLAGFLASLGVPAEAVPRPTAERSGLLRSLLGGRRVLLVLDDAHSAAQVMDLLPGSAGCGVVITGRPPLAGLPLADHLRLDVFRPDEALDLLGTVLGHPRLTQERADALRLVTACGLLPLAVRIAAGRLEARPGWTIGALASRLTDERRLLAELRVGDLAVDAAFEAGYRQLVPRQARAFRLLARAGGHTVGPAGAAAVLAVDEATAESLLESLVDAALLESPEPGRYRYHRLVRAFAAQRSP</sequence>
<evidence type="ECO:0000256" key="6">
    <source>
        <dbReference type="PROSITE-ProRule" id="PRU01091"/>
    </source>
</evidence>
<dbReference type="PRINTS" id="PR00364">
    <property type="entry name" value="DISEASERSIST"/>
</dbReference>
<reference evidence="9 10" key="1">
    <citation type="submission" date="2019-07" db="EMBL/GenBank/DDBJ databases">
        <title>New species of Amycolatopsis and Streptomyces.</title>
        <authorList>
            <person name="Duangmal K."/>
            <person name="Teo W.F.A."/>
            <person name="Lipun K."/>
        </authorList>
    </citation>
    <scope>NUCLEOTIDE SEQUENCE [LARGE SCALE GENOMIC DNA]</scope>
    <source>
        <strain evidence="9 10">TISTR 2346</strain>
    </source>
</reference>
<keyword evidence="10" id="KW-1185">Reference proteome</keyword>
<comment type="caution">
    <text evidence="9">The sequence shown here is derived from an EMBL/GenBank/DDBJ whole genome shotgun (WGS) entry which is preliminary data.</text>
</comment>
<evidence type="ECO:0000259" key="8">
    <source>
        <dbReference type="PROSITE" id="PS51755"/>
    </source>
</evidence>
<dbReference type="OrthoDB" id="3860705at2"/>